<gene>
    <name evidence="1" type="ORF">L6452_10147</name>
</gene>
<name>A0ACB9DM41_ARCLA</name>
<dbReference type="Proteomes" id="UP001055879">
    <property type="component" value="Linkage Group LG03"/>
</dbReference>
<sequence length="350" mass="39449">MFFGAVQLGIMAACVVLFVPMGMAGWHLSRNKVLFFSGALFITLAVCIHLIPYFPSMFPPFVLQQQQQQDPISCISLLNDVTFLPNSDGFSWNWENNSGSHDCDFQKLGRVDVSDLLNGSWVVVAGDSQARLFVVSLLDLVLDSEEMESIQEDLFKRHSNYHIVVKKIGLKLDFLWAPYATNLTNLIGHFKRNNTYPDVLVMGSGLWHMLHLTNYSDYGVSLRLLRDSLVPLLPVSPEFAADGADMGSDPVRALHLFWLGIPTLINRMLNTEEKRVKMTREMSNAYNQELYKSKILRQDGGPFLLLDVETLSNKCGVDCSLDGMHYNEAVYEASVHVMLNALLIESHQKL</sequence>
<dbReference type="EMBL" id="CM042049">
    <property type="protein sequence ID" value="KAI3747622.1"/>
    <property type="molecule type" value="Genomic_DNA"/>
</dbReference>
<proteinExistence type="predicted"/>
<comment type="caution">
    <text evidence="1">The sequence shown here is derived from an EMBL/GenBank/DDBJ whole genome shotgun (WGS) entry which is preliminary data.</text>
</comment>
<keyword evidence="2" id="KW-1185">Reference proteome</keyword>
<reference evidence="2" key="1">
    <citation type="journal article" date="2022" name="Mol. Ecol. Resour.">
        <title>The genomes of chicory, endive, great burdock and yacon provide insights into Asteraceae palaeo-polyploidization history and plant inulin production.</title>
        <authorList>
            <person name="Fan W."/>
            <person name="Wang S."/>
            <person name="Wang H."/>
            <person name="Wang A."/>
            <person name="Jiang F."/>
            <person name="Liu H."/>
            <person name="Zhao H."/>
            <person name="Xu D."/>
            <person name="Zhang Y."/>
        </authorList>
    </citation>
    <scope>NUCLEOTIDE SEQUENCE [LARGE SCALE GENOMIC DNA]</scope>
    <source>
        <strain evidence="2">cv. Niubang</strain>
    </source>
</reference>
<organism evidence="1 2">
    <name type="scientific">Arctium lappa</name>
    <name type="common">Greater burdock</name>
    <name type="synonym">Lappa major</name>
    <dbReference type="NCBI Taxonomy" id="4217"/>
    <lineage>
        <taxon>Eukaryota</taxon>
        <taxon>Viridiplantae</taxon>
        <taxon>Streptophyta</taxon>
        <taxon>Embryophyta</taxon>
        <taxon>Tracheophyta</taxon>
        <taxon>Spermatophyta</taxon>
        <taxon>Magnoliopsida</taxon>
        <taxon>eudicotyledons</taxon>
        <taxon>Gunneridae</taxon>
        <taxon>Pentapetalae</taxon>
        <taxon>asterids</taxon>
        <taxon>campanulids</taxon>
        <taxon>Asterales</taxon>
        <taxon>Asteraceae</taxon>
        <taxon>Carduoideae</taxon>
        <taxon>Cardueae</taxon>
        <taxon>Arctiinae</taxon>
        <taxon>Arctium</taxon>
    </lineage>
</organism>
<accession>A0ACB9DM41</accession>
<protein>
    <submittedName>
        <fullName evidence="1">Uncharacterized protein</fullName>
    </submittedName>
</protein>
<evidence type="ECO:0000313" key="2">
    <source>
        <dbReference type="Proteomes" id="UP001055879"/>
    </source>
</evidence>
<reference evidence="1 2" key="2">
    <citation type="journal article" date="2022" name="Mol. Ecol. Resour.">
        <title>The genomes of chicory, endive, great burdock and yacon provide insights into Asteraceae paleo-polyploidization history and plant inulin production.</title>
        <authorList>
            <person name="Fan W."/>
            <person name="Wang S."/>
            <person name="Wang H."/>
            <person name="Wang A."/>
            <person name="Jiang F."/>
            <person name="Liu H."/>
            <person name="Zhao H."/>
            <person name="Xu D."/>
            <person name="Zhang Y."/>
        </authorList>
    </citation>
    <scope>NUCLEOTIDE SEQUENCE [LARGE SCALE GENOMIC DNA]</scope>
    <source>
        <strain evidence="2">cv. Niubang</strain>
    </source>
</reference>
<evidence type="ECO:0000313" key="1">
    <source>
        <dbReference type="EMBL" id="KAI3747622.1"/>
    </source>
</evidence>